<gene>
    <name evidence="2" type="ORF">C3B61_15070</name>
</gene>
<sequence>MPRRKPLGATSHSRPARYRSIVAAWRNLEDSDSSVPRQAWRYPILRSSAFHENGRVLFKQVAVADIEGLRRFLGEVDLTLSGLDAPTVKLWTEHDPDGSIIGSTGYELSPNGTHALIRSVAVAPGRRAAGAGSRLAMFAISDAARSGASHAWLFSRRSGPFWQKLGFEPADRDEMAAVLAQTHQVRLFTETGQLRHEVAWSRRLELHQAVR</sequence>
<accession>A0A2S3ZBJ5</accession>
<dbReference type="Gene3D" id="3.40.630.30">
    <property type="match status" value="1"/>
</dbReference>
<dbReference type="PROSITE" id="PS51186">
    <property type="entry name" value="GNAT"/>
    <property type="match status" value="1"/>
</dbReference>
<dbReference type="InterPro" id="IPR000182">
    <property type="entry name" value="GNAT_dom"/>
</dbReference>
<evidence type="ECO:0000313" key="2">
    <source>
        <dbReference type="EMBL" id="POH62997.1"/>
    </source>
</evidence>
<protein>
    <submittedName>
        <fullName evidence="2">GNAT family N-acetyltransferase</fullName>
    </submittedName>
</protein>
<keyword evidence="3" id="KW-1185">Reference proteome</keyword>
<dbReference type="InterPro" id="IPR016181">
    <property type="entry name" value="Acyl_CoA_acyltransferase"/>
</dbReference>
<name>A0A2S3ZBJ5_9MICO</name>
<dbReference type="CDD" id="cd04301">
    <property type="entry name" value="NAT_SF"/>
    <property type="match status" value="1"/>
</dbReference>
<dbReference type="EMBL" id="PPXD01000024">
    <property type="protein sequence ID" value="POH62997.1"/>
    <property type="molecule type" value="Genomic_DNA"/>
</dbReference>
<dbReference type="Proteomes" id="UP000237340">
    <property type="component" value="Unassembled WGS sequence"/>
</dbReference>
<proteinExistence type="predicted"/>
<evidence type="ECO:0000259" key="1">
    <source>
        <dbReference type="PROSITE" id="PS51186"/>
    </source>
</evidence>
<organism evidence="2 3">
    <name type="scientific">Cryobacterium zongtaii</name>
    <dbReference type="NCBI Taxonomy" id="1259217"/>
    <lineage>
        <taxon>Bacteria</taxon>
        <taxon>Bacillati</taxon>
        <taxon>Actinomycetota</taxon>
        <taxon>Actinomycetes</taxon>
        <taxon>Micrococcales</taxon>
        <taxon>Microbacteriaceae</taxon>
        <taxon>Cryobacterium</taxon>
    </lineage>
</organism>
<dbReference type="GO" id="GO:0016747">
    <property type="term" value="F:acyltransferase activity, transferring groups other than amino-acyl groups"/>
    <property type="evidence" value="ECO:0007669"/>
    <property type="project" value="InterPro"/>
</dbReference>
<evidence type="ECO:0000313" key="3">
    <source>
        <dbReference type="Proteomes" id="UP000237340"/>
    </source>
</evidence>
<dbReference type="AlphaFoldDB" id="A0A2S3ZBJ5"/>
<dbReference type="SUPFAM" id="SSF55729">
    <property type="entry name" value="Acyl-CoA N-acyltransferases (Nat)"/>
    <property type="match status" value="1"/>
</dbReference>
<keyword evidence="2" id="KW-0808">Transferase</keyword>
<reference evidence="2 3" key="1">
    <citation type="submission" date="2018-01" db="EMBL/GenBank/DDBJ databases">
        <title>Cryobacterium sp. nov., from glaciers in China.</title>
        <authorList>
            <person name="Liu Q."/>
            <person name="Xin Y.-H."/>
        </authorList>
    </citation>
    <scope>NUCLEOTIDE SEQUENCE [LARGE SCALE GENOMIC DNA]</scope>
    <source>
        <strain evidence="2 3">TMN-42</strain>
    </source>
</reference>
<comment type="caution">
    <text evidence="2">The sequence shown here is derived from an EMBL/GenBank/DDBJ whole genome shotgun (WGS) entry which is preliminary data.</text>
</comment>
<dbReference type="Pfam" id="PF00583">
    <property type="entry name" value="Acetyltransf_1"/>
    <property type="match status" value="1"/>
</dbReference>
<feature type="domain" description="N-acetyltransferase" evidence="1">
    <location>
        <begin position="56"/>
        <end position="184"/>
    </location>
</feature>